<dbReference type="GO" id="GO:0003700">
    <property type="term" value="F:DNA-binding transcription factor activity"/>
    <property type="evidence" value="ECO:0007669"/>
    <property type="project" value="TreeGrafter"/>
</dbReference>
<dbReference type="InterPro" id="IPR050807">
    <property type="entry name" value="TransReg_Diox_bact_type"/>
</dbReference>
<dbReference type="InterPro" id="IPR010982">
    <property type="entry name" value="Lambda_DNA-bd_dom_sf"/>
</dbReference>
<comment type="caution">
    <text evidence="3">The sequence shown here is derived from an EMBL/GenBank/DDBJ whole genome shotgun (WGS) entry which is preliminary data.</text>
</comment>
<evidence type="ECO:0000259" key="2">
    <source>
        <dbReference type="PROSITE" id="PS50943"/>
    </source>
</evidence>
<evidence type="ECO:0000313" key="3">
    <source>
        <dbReference type="EMBL" id="MPM20948.1"/>
    </source>
</evidence>
<dbReference type="GO" id="GO:0003677">
    <property type="term" value="F:DNA binding"/>
    <property type="evidence" value="ECO:0007669"/>
    <property type="project" value="UniProtKB-KW"/>
</dbReference>
<dbReference type="InterPro" id="IPR001387">
    <property type="entry name" value="Cro/C1-type_HTH"/>
</dbReference>
<sequence length="112" mass="12976">MKVSEAQCSFGDTIRNYREKSGHTLKEISEKIEIDISLLAKIERDERQPSKEVLSQLAKIYNIDERNLQSILLSDQIAYKIIEESADIKVLKLAEKKVEFFKLKQDEEDKGC</sequence>
<feature type="domain" description="HTH cro/C1-type" evidence="2">
    <location>
        <begin position="14"/>
        <end position="68"/>
    </location>
</feature>
<dbReference type="SMART" id="SM00530">
    <property type="entry name" value="HTH_XRE"/>
    <property type="match status" value="1"/>
</dbReference>
<proteinExistence type="predicted"/>
<keyword evidence="1" id="KW-0238">DNA-binding</keyword>
<dbReference type="PANTHER" id="PTHR46797">
    <property type="entry name" value="HTH-TYPE TRANSCRIPTIONAL REGULATOR"/>
    <property type="match status" value="1"/>
</dbReference>
<dbReference type="PROSITE" id="PS50943">
    <property type="entry name" value="HTH_CROC1"/>
    <property type="match status" value="1"/>
</dbReference>
<dbReference type="SUPFAM" id="SSF47413">
    <property type="entry name" value="lambda repressor-like DNA-binding domains"/>
    <property type="match status" value="1"/>
</dbReference>
<evidence type="ECO:0000256" key="1">
    <source>
        <dbReference type="ARBA" id="ARBA00023125"/>
    </source>
</evidence>
<reference evidence="3" key="1">
    <citation type="submission" date="2019-08" db="EMBL/GenBank/DDBJ databases">
        <authorList>
            <person name="Kucharzyk K."/>
            <person name="Murdoch R.W."/>
            <person name="Higgins S."/>
            <person name="Loffler F."/>
        </authorList>
    </citation>
    <scope>NUCLEOTIDE SEQUENCE</scope>
</reference>
<dbReference type="Gene3D" id="1.10.260.40">
    <property type="entry name" value="lambda repressor-like DNA-binding domains"/>
    <property type="match status" value="1"/>
</dbReference>
<dbReference type="CDD" id="cd00093">
    <property type="entry name" value="HTH_XRE"/>
    <property type="match status" value="1"/>
</dbReference>
<gene>
    <name evidence="3" type="ORF">SDC9_67387</name>
</gene>
<dbReference type="PANTHER" id="PTHR46797:SF1">
    <property type="entry name" value="METHYLPHOSPHONATE SYNTHASE"/>
    <property type="match status" value="1"/>
</dbReference>
<organism evidence="3">
    <name type="scientific">bioreactor metagenome</name>
    <dbReference type="NCBI Taxonomy" id="1076179"/>
    <lineage>
        <taxon>unclassified sequences</taxon>
        <taxon>metagenomes</taxon>
        <taxon>ecological metagenomes</taxon>
    </lineage>
</organism>
<dbReference type="EMBL" id="VSSQ01003489">
    <property type="protein sequence ID" value="MPM20948.1"/>
    <property type="molecule type" value="Genomic_DNA"/>
</dbReference>
<accession>A0A644XYW0</accession>
<name>A0A644XYW0_9ZZZZ</name>
<dbReference type="GO" id="GO:0005829">
    <property type="term" value="C:cytosol"/>
    <property type="evidence" value="ECO:0007669"/>
    <property type="project" value="TreeGrafter"/>
</dbReference>
<protein>
    <recommendedName>
        <fullName evidence="2">HTH cro/C1-type domain-containing protein</fullName>
    </recommendedName>
</protein>
<dbReference type="AlphaFoldDB" id="A0A644XYW0"/>
<dbReference type="Pfam" id="PF01381">
    <property type="entry name" value="HTH_3"/>
    <property type="match status" value="1"/>
</dbReference>